<evidence type="ECO:0000256" key="1">
    <source>
        <dbReference type="SAM" id="MobiDB-lite"/>
    </source>
</evidence>
<keyword evidence="3" id="KW-1185">Reference proteome</keyword>
<dbReference type="Proteomes" id="UP000215086">
    <property type="component" value="Chromosome"/>
</dbReference>
<gene>
    <name evidence="2" type="ORF">THTE_2536</name>
</gene>
<accession>A0A286RGQ5</accession>
<protein>
    <submittedName>
        <fullName evidence="2">Uncharacterized protein</fullName>
    </submittedName>
</protein>
<dbReference type="KEGG" id="ttf:THTE_2536"/>
<feature type="region of interest" description="Disordered" evidence="1">
    <location>
        <begin position="1"/>
        <end position="31"/>
    </location>
</feature>
<reference evidence="2 3" key="1">
    <citation type="journal article" name="Front. Microbiol.">
        <title>Sugar Metabolism of the First Thermophilic Planctomycete Thermogutta terrifontis: Comparative Genomic and Transcriptomic Approaches.</title>
        <authorList>
            <person name="Elcheninov A.G."/>
            <person name="Menzel P."/>
            <person name="Gudbergsdottir S.R."/>
            <person name="Slesarev A.I."/>
            <person name="Kadnikov V.V."/>
            <person name="Krogh A."/>
            <person name="Bonch-Osmolovskaya E.A."/>
            <person name="Peng X."/>
            <person name="Kublanov I.V."/>
        </authorList>
    </citation>
    <scope>NUCLEOTIDE SEQUENCE [LARGE SCALE GENOMIC DNA]</scope>
    <source>
        <strain evidence="2 3">R1</strain>
    </source>
</reference>
<dbReference type="EMBL" id="CP018477">
    <property type="protein sequence ID" value="ASV75138.1"/>
    <property type="molecule type" value="Genomic_DNA"/>
</dbReference>
<evidence type="ECO:0000313" key="3">
    <source>
        <dbReference type="Proteomes" id="UP000215086"/>
    </source>
</evidence>
<name>A0A286RGQ5_9BACT</name>
<organism evidence="2 3">
    <name type="scientific">Thermogutta terrifontis</name>
    <dbReference type="NCBI Taxonomy" id="1331910"/>
    <lineage>
        <taxon>Bacteria</taxon>
        <taxon>Pseudomonadati</taxon>
        <taxon>Planctomycetota</taxon>
        <taxon>Planctomycetia</taxon>
        <taxon>Pirellulales</taxon>
        <taxon>Thermoguttaceae</taxon>
        <taxon>Thermogutta</taxon>
    </lineage>
</organism>
<sequence length="51" mass="5431">MGLGAMERHQNHLSRPPDAQSLEASPPGGVVDLRQADSELLARAKREPGPS</sequence>
<proteinExistence type="predicted"/>
<feature type="compositionally biased region" description="Basic and acidic residues" evidence="1">
    <location>
        <begin position="1"/>
        <end position="10"/>
    </location>
</feature>
<evidence type="ECO:0000313" key="2">
    <source>
        <dbReference type="EMBL" id="ASV75138.1"/>
    </source>
</evidence>
<dbReference type="AlphaFoldDB" id="A0A286RGQ5"/>